<dbReference type="STRING" id="1166073.SAMN05192530_101385"/>
<keyword evidence="1" id="KW-0678">Repressor</keyword>
<evidence type="ECO:0000256" key="2">
    <source>
        <dbReference type="ARBA" id="ARBA00023015"/>
    </source>
</evidence>
<dbReference type="GO" id="GO:0000976">
    <property type="term" value="F:transcription cis-regulatory region binding"/>
    <property type="evidence" value="ECO:0007669"/>
    <property type="project" value="TreeGrafter"/>
</dbReference>
<evidence type="ECO:0000256" key="4">
    <source>
        <dbReference type="ARBA" id="ARBA00023163"/>
    </source>
</evidence>
<dbReference type="InterPro" id="IPR050109">
    <property type="entry name" value="HTH-type_TetR-like_transc_reg"/>
</dbReference>
<reference evidence="7 8" key="1">
    <citation type="submission" date="2016-10" db="EMBL/GenBank/DDBJ databases">
        <authorList>
            <person name="de Groot N.N."/>
        </authorList>
    </citation>
    <scope>NUCLEOTIDE SEQUENCE [LARGE SCALE GENOMIC DNA]</scope>
    <source>
        <strain evidence="8">L7-484,KACC 16230,DSM 25025</strain>
    </source>
</reference>
<feature type="domain" description="HTH tetR-type" evidence="6">
    <location>
        <begin position="9"/>
        <end position="69"/>
    </location>
</feature>
<dbReference type="EMBL" id="FNIT01000001">
    <property type="protein sequence ID" value="SDN59306.1"/>
    <property type="molecule type" value="Genomic_DNA"/>
</dbReference>
<feature type="DNA-binding region" description="H-T-H motif" evidence="5">
    <location>
        <begin position="32"/>
        <end position="51"/>
    </location>
</feature>
<keyword evidence="4" id="KW-0804">Transcription</keyword>
<protein>
    <submittedName>
        <fullName evidence="7">Transcriptional regulator, TetR family</fullName>
    </submittedName>
</protein>
<keyword evidence="3 5" id="KW-0238">DNA-binding</keyword>
<dbReference type="Gene3D" id="1.10.357.10">
    <property type="entry name" value="Tetracycline Repressor, domain 2"/>
    <property type="match status" value="1"/>
</dbReference>
<proteinExistence type="predicted"/>
<dbReference type="PANTHER" id="PTHR30055">
    <property type="entry name" value="HTH-TYPE TRANSCRIPTIONAL REGULATOR RUTR"/>
    <property type="match status" value="1"/>
</dbReference>
<dbReference type="RefSeq" id="WP_170842426.1">
    <property type="nucleotide sequence ID" value="NZ_FNIT01000001.1"/>
</dbReference>
<dbReference type="AlphaFoldDB" id="A0A1H0CN30"/>
<dbReference type="Pfam" id="PF08361">
    <property type="entry name" value="TetR_C_2"/>
    <property type="match status" value="1"/>
</dbReference>
<organism evidence="7 8">
    <name type="scientific">Aureimonas jatrophae</name>
    <dbReference type="NCBI Taxonomy" id="1166073"/>
    <lineage>
        <taxon>Bacteria</taxon>
        <taxon>Pseudomonadati</taxon>
        <taxon>Pseudomonadota</taxon>
        <taxon>Alphaproteobacteria</taxon>
        <taxon>Hyphomicrobiales</taxon>
        <taxon>Aurantimonadaceae</taxon>
        <taxon>Aureimonas</taxon>
    </lineage>
</organism>
<evidence type="ECO:0000313" key="7">
    <source>
        <dbReference type="EMBL" id="SDN59306.1"/>
    </source>
</evidence>
<dbReference type="SUPFAM" id="SSF48498">
    <property type="entry name" value="Tetracyclin repressor-like, C-terminal domain"/>
    <property type="match status" value="1"/>
</dbReference>
<dbReference type="PROSITE" id="PS50977">
    <property type="entry name" value="HTH_TETR_2"/>
    <property type="match status" value="1"/>
</dbReference>
<dbReference type="Pfam" id="PF00440">
    <property type="entry name" value="TetR_N"/>
    <property type="match status" value="1"/>
</dbReference>
<dbReference type="InterPro" id="IPR036271">
    <property type="entry name" value="Tet_transcr_reg_TetR-rel_C_sf"/>
</dbReference>
<evidence type="ECO:0000259" key="6">
    <source>
        <dbReference type="PROSITE" id="PS50977"/>
    </source>
</evidence>
<evidence type="ECO:0000313" key="8">
    <source>
        <dbReference type="Proteomes" id="UP000198793"/>
    </source>
</evidence>
<dbReference type="PRINTS" id="PR00455">
    <property type="entry name" value="HTHTETR"/>
</dbReference>
<dbReference type="SUPFAM" id="SSF46689">
    <property type="entry name" value="Homeodomain-like"/>
    <property type="match status" value="1"/>
</dbReference>
<evidence type="ECO:0000256" key="1">
    <source>
        <dbReference type="ARBA" id="ARBA00022491"/>
    </source>
</evidence>
<evidence type="ECO:0000256" key="3">
    <source>
        <dbReference type="ARBA" id="ARBA00023125"/>
    </source>
</evidence>
<dbReference type="InterPro" id="IPR001647">
    <property type="entry name" value="HTH_TetR"/>
</dbReference>
<accession>A0A1H0CN30</accession>
<evidence type="ECO:0000256" key="5">
    <source>
        <dbReference type="PROSITE-ProRule" id="PRU00335"/>
    </source>
</evidence>
<gene>
    <name evidence="7" type="ORF">SAMN05192530_101385</name>
</gene>
<dbReference type="InterPro" id="IPR013572">
    <property type="entry name" value="Tscrpt_reg_MAATS_C"/>
</dbReference>
<keyword evidence="8" id="KW-1185">Reference proteome</keyword>
<dbReference type="Proteomes" id="UP000198793">
    <property type="component" value="Unassembled WGS sequence"/>
</dbReference>
<dbReference type="GO" id="GO:0003700">
    <property type="term" value="F:DNA-binding transcription factor activity"/>
    <property type="evidence" value="ECO:0007669"/>
    <property type="project" value="TreeGrafter"/>
</dbReference>
<dbReference type="PANTHER" id="PTHR30055:SF234">
    <property type="entry name" value="HTH-TYPE TRANSCRIPTIONAL REGULATOR BETI"/>
    <property type="match status" value="1"/>
</dbReference>
<keyword evidence="2" id="KW-0805">Transcription regulation</keyword>
<dbReference type="InterPro" id="IPR009057">
    <property type="entry name" value="Homeodomain-like_sf"/>
</dbReference>
<name>A0A1H0CN30_9HYPH</name>
<sequence length="214" mass="23985">MRRTKEAADQTRASILDAAETVFFERGVSQTSLSHIAAAAGCTRGAIYWHFRGKSDLFMAMRERAFLPQEEFFEAQNIVSDPDPLEALHRTTIESLQRFAADERAQRVVAILTLRCEYVGEMEEATLCQREADAHMHSNIRRAFERAAQLGHLAAEWTPERATDACVCVFTGLFNHWLRSGESFDFPTLGAQLFDGLFAQMRAARAPAQLAAAE</sequence>